<dbReference type="InterPro" id="IPR003591">
    <property type="entry name" value="Leu-rich_rpt_typical-subtyp"/>
</dbReference>
<dbReference type="InterPro" id="IPR020825">
    <property type="entry name" value="Phe-tRNA_synthase-like_B3/B4"/>
</dbReference>
<keyword evidence="2" id="KW-0677">Repeat</keyword>
<dbReference type="InterPro" id="IPR045060">
    <property type="entry name" value="Phe-tRNA-ligase_IIc_bsu"/>
</dbReference>
<evidence type="ECO:0000256" key="1">
    <source>
        <dbReference type="ARBA" id="ARBA00022614"/>
    </source>
</evidence>
<dbReference type="InterPro" id="IPR005146">
    <property type="entry name" value="B3/B4_tRNA-bd"/>
</dbReference>
<organism evidence="6 7">
    <name type="scientific">Atlantisia rogersi</name>
    <name type="common">Inaccessible Island rail</name>
    <dbReference type="NCBI Taxonomy" id="2478892"/>
    <lineage>
        <taxon>Eukaryota</taxon>
        <taxon>Metazoa</taxon>
        <taxon>Chordata</taxon>
        <taxon>Craniata</taxon>
        <taxon>Vertebrata</taxon>
        <taxon>Euteleostomi</taxon>
        <taxon>Archelosauria</taxon>
        <taxon>Archosauria</taxon>
        <taxon>Dinosauria</taxon>
        <taxon>Saurischia</taxon>
        <taxon>Theropoda</taxon>
        <taxon>Coelurosauria</taxon>
        <taxon>Aves</taxon>
        <taxon>Neognathae</taxon>
        <taxon>Neoaves</taxon>
        <taxon>Gruiformes</taxon>
        <taxon>Rallidae</taxon>
        <taxon>Atlantisia</taxon>
    </lineage>
</organism>
<feature type="domain" description="B3/B4 tRNA-binding" evidence="5">
    <location>
        <begin position="188"/>
        <end position="364"/>
    </location>
</feature>
<dbReference type="SMART" id="SM00873">
    <property type="entry name" value="B3_4"/>
    <property type="match status" value="1"/>
</dbReference>
<dbReference type="SMART" id="SM00364">
    <property type="entry name" value="LRR_BAC"/>
    <property type="match status" value="2"/>
</dbReference>
<reference evidence="6 7" key="1">
    <citation type="submission" date="2019-09" db="EMBL/GenBank/DDBJ databases">
        <title>Bird 10,000 Genomes (B10K) Project - Family phase.</title>
        <authorList>
            <person name="Zhang G."/>
        </authorList>
    </citation>
    <scope>NUCLEOTIDE SEQUENCE [LARGE SCALE GENOMIC DNA]</scope>
    <source>
        <strain evidence="6">OUT-0055</strain>
        <tissue evidence="6">Blood</tissue>
    </source>
</reference>
<keyword evidence="3" id="KW-0175">Coiled coil</keyword>
<name>A0A7L3W2Y0_9GRUI</name>
<evidence type="ECO:0000256" key="3">
    <source>
        <dbReference type="SAM" id="Coils"/>
    </source>
</evidence>
<dbReference type="AlphaFoldDB" id="A0A7L3W2Y0"/>
<feature type="coiled-coil region" evidence="3">
    <location>
        <begin position="262"/>
        <end position="289"/>
    </location>
</feature>
<evidence type="ECO:0000259" key="5">
    <source>
        <dbReference type="SMART" id="SM00873"/>
    </source>
</evidence>
<evidence type="ECO:0000313" key="6">
    <source>
        <dbReference type="EMBL" id="NXV70736.1"/>
    </source>
</evidence>
<feature type="non-terminal residue" evidence="6">
    <location>
        <position position="436"/>
    </location>
</feature>
<dbReference type="InterPro" id="IPR032675">
    <property type="entry name" value="LRR_dom_sf"/>
</dbReference>
<dbReference type="SUPFAM" id="SSF52047">
    <property type="entry name" value="RNI-like"/>
    <property type="match status" value="1"/>
</dbReference>
<dbReference type="Gene3D" id="3.80.10.10">
    <property type="entry name" value="Ribonuclease Inhibitor"/>
    <property type="match status" value="1"/>
</dbReference>
<dbReference type="OrthoDB" id="67933at2759"/>
<dbReference type="PANTHER" id="PTHR10947">
    <property type="entry name" value="PHENYLALANYL-TRNA SYNTHETASE BETA CHAIN AND LEUCINE-RICH REPEAT-CONTAINING PROTEIN 47"/>
    <property type="match status" value="1"/>
</dbReference>
<dbReference type="GO" id="GO:0004826">
    <property type="term" value="F:phenylalanine-tRNA ligase activity"/>
    <property type="evidence" value="ECO:0007669"/>
    <property type="project" value="InterPro"/>
</dbReference>
<comment type="caution">
    <text evidence="6">The sequence shown here is derived from an EMBL/GenBank/DDBJ whole genome shotgun (WGS) entry which is preliminary data.</text>
</comment>
<dbReference type="PROSITE" id="PS51450">
    <property type="entry name" value="LRR"/>
    <property type="match status" value="1"/>
</dbReference>
<feature type="non-terminal residue" evidence="6">
    <location>
        <position position="1"/>
    </location>
</feature>
<gene>
    <name evidence="6" type="primary">Lrrc47</name>
    <name evidence="6" type="ORF">ATLROG_R04877</name>
</gene>
<keyword evidence="7" id="KW-1185">Reference proteome</keyword>
<dbReference type="Gene3D" id="3.50.40.10">
    <property type="entry name" value="Phenylalanyl-trna Synthetase, Chain B, domain 3"/>
    <property type="match status" value="1"/>
</dbReference>
<proteinExistence type="predicted"/>
<dbReference type="GO" id="GO:0003723">
    <property type="term" value="F:RNA binding"/>
    <property type="evidence" value="ECO:0007669"/>
    <property type="project" value="InterPro"/>
</dbReference>
<accession>A0A7L3W2Y0</accession>
<sequence>GPGLSRAAPQLQTLLLSGNRLRELPGGLLPPAAVPGAPFPLLSRLEAADNELEELGAGIALLPALKSLDVANNRLQELPAVLADCPRLKEANFRGNQLKDKRLEKMVNGCQMKAILEYLRAGGRGKGKADTAREEARKKKREKQQKKDGGDGEQDELEEASKLLVKVLHVSENAAPLVVKASPGVRDVRPFIVCCVLKGVNLEPGNALKRFLTAQTKLHEDICEKRTAATIATHDLQSIKAPLTYDVRPPDELKIVPLGRKEIKAKDLLRQLQLEAEEQRKQKKRQNVSGLHKYLQLLDGKDNYPCLVDAEGVVISFPPITNSEKTKVRKDTRDLFLEVTSDTSLQICKDVMDTLILKIAELNRFTMDNKEESGSGNKSDAVCGPVDLNPRRNLQPADVVLVVEQVRVVDTDGNLKVLYPSKTDLATVSSLLTIIR</sequence>
<feature type="compositionally biased region" description="Basic and acidic residues" evidence="4">
    <location>
        <begin position="127"/>
        <end position="137"/>
    </location>
</feature>
<dbReference type="InterPro" id="IPR001611">
    <property type="entry name" value="Leu-rich_rpt"/>
</dbReference>
<dbReference type="PANTHER" id="PTHR10947:SF3">
    <property type="entry name" value="LEUCINE-RICH REPEAT-CONTAINING PROTEIN 47"/>
    <property type="match status" value="1"/>
</dbReference>
<feature type="region of interest" description="Disordered" evidence="4">
    <location>
        <begin position="125"/>
        <end position="155"/>
    </location>
</feature>
<evidence type="ECO:0000256" key="4">
    <source>
        <dbReference type="SAM" id="MobiDB-lite"/>
    </source>
</evidence>
<evidence type="ECO:0000313" key="7">
    <source>
        <dbReference type="Proteomes" id="UP000518911"/>
    </source>
</evidence>
<evidence type="ECO:0000256" key="2">
    <source>
        <dbReference type="ARBA" id="ARBA00022737"/>
    </source>
</evidence>
<keyword evidence="1" id="KW-0433">Leucine-rich repeat</keyword>
<dbReference type="GO" id="GO:0006432">
    <property type="term" value="P:phenylalanyl-tRNA aminoacylation"/>
    <property type="evidence" value="ECO:0007669"/>
    <property type="project" value="InterPro"/>
</dbReference>
<dbReference type="SMART" id="SM00369">
    <property type="entry name" value="LRR_TYP"/>
    <property type="match status" value="2"/>
</dbReference>
<protein>
    <submittedName>
        <fullName evidence="6">LRC47 protein</fullName>
    </submittedName>
</protein>
<dbReference type="EMBL" id="VZUJ01005269">
    <property type="protein sequence ID" value="NXV70736.1"/>
    <property type="molecule type" value="Genomic_DNA"/>
</dbReference>
<dbReference type="Proteomes" id="UP000518911">
    <property type="component" value="Unassembled WGS sequence"/>
</dbReference>